<dbReference type="PANTHER" id="PTHR10830:SF0">
    <property type="entry name" value="DOLICHYL-DIPHOSPHOOLIGOSACCHARIDE--PROTEIN GLYCOSYLTRANSFERASE 48 KDA SUBUNIT"/>
    <property type="match status" value="1"/>
</dbReference>
<gene>
    <name evidence="11" type="primary">WBP1</name>
    <name evidence="11" type="ORF">FIM1_3486</name>
</gene>
<evidence type="ECO:0000256" key="3">
    <source>
        <dbReference type="ARBA" id="ARBA00008743"/>
    </source>
</evidence>
<feature type="domain" description="OST48 middle" evidence="10">
    <location>
        <begin position="277"/>
        <end position="421"/>
    </location>
</feature>
<comment type="subunit">
    <text evidence="8">Component of the oligosaccharyltransferase (OST) complex.</text>
</comment>
<name>A0ABX6EYD8_KLUMA</name>
<keyword evidence="6 8" id="KW-1133">Transmembrane helix</keyword>
<keyword evidence="12" id="KW-1185">Reference proteome</keyword>
<keyword evidence="5 8" id="KW-0256">Endoplasmic reticulum</keyword>
<proteinExistence type="inferred from homology"/>
<dbReference type="Pfam" id="PF03345">
    <property type="entry name" value="OST48_N"/>
    <property type="match status" value="1"/>
</dbReference>
<evidence type="ECO:0000313" key="11">
    <source>
        <dbReference type="EMBL" id="QGN16764.1"/>
    </source>
</evidence>
<sequence>MFGVNRAFITLFFMLFAVVNALSVHGLKTLVVYDKRVTDLDQYTNFFTSLKERTYEIVSASVNEDAELLSLYSGEERLYDNVIIFPLKTRQISKEISASKLVQFFSEGGDILAVTSPEGLADPVRVFLNELGIYPSPKNFVTKNFNVDGPTEVLEISTSGVLNKWVYDTTNTTPSDLIYEGSAALLDNSEYIVEILRAPRESVTKDVNNKEEDWTVGTQGHLIAGFQNLANARATWIGSSTFLDDQHFSANGEFIQELTKWTFEEKSVIKSVGFSHKHSNGASYDQVAYKIKDEIVYEIGLSAWNGEKWIPFVTDDVQLELRLVDPYYRLTLKPNRNDEVTQYYSSGDFKLPDHHGMFTFLVDYKRSGLSFVTESDTRAIRHLANDEYPRSYEITNAWVYLTAIASVIVSFVLFIIFFISSSASLPVDSVKKQQ</sequence>
<reference evidence="11 12" key="1">
    <citation type="submission" date="2016-03" db="EMBL/GenBank/DDBJ databases">
        <title>How can Kluyveromyces marxianus grow so fast - potential evolutionary course in Saccharomyces Complex revealed by comparative genomics.</title>
        <authorList>
            <person name="Mo W."/>
            <person name="Lu W."/>
            <person name="Yang X."/>
            <person name="Qi J."/>
            <person name="Lv H."/>
        </authorList>
    </citation>
    <scope>NUCLEOTIDE SEQUENCE [LARGE SCALE GENOMIC DNA]</scope>
    <source>
        <strain evidence="11 12">FIM1</strain>
    </source>
</reference>
<feature type="signal peptide" evidence="8">
    <location>
        <begin position="1"/>
        <end position="21"/>
    </location>
</feature>
<keyword evidence="8" id="KW-0732">Signal</keyword>
<evidence type="ECO:0000313" key="12">
    <source>
        <dbReference type="Proteomes" id="UP000422736"/>
    </source>
</evidence>
<comment type="subcellular location">
    <subcellularLocation>
        <location evidence="8">Endoplasmic reticulum membrane</location>
        <topology evidence="8">Single-pass type I membrane protein</topology>
    </subcellularLocation>
    <subcellularLocation>
        <location evidence="1">Membrane</location>
        <topology evidence="1">Single-pass type I membrane protein</topology>
    </subcellularLocation>
</comment>
<evidence type="ECO:0000256" key="7">
    <source>
        <dbReference type="ARBA" id="ARBA00023136"/>
    </source>
</evidence>
<comment type="similarity">
    <text evidence="3 8">Belongs to the DDOST 48 kDa subunit family.</text>
</comment>
<dbReference type="EMBL" id="CP015058">
    <property type="protein sequence ID" value="QGN16764.1"/>
    <property type="molecule type" value="Genomic_DNA"/>
</dbReference>
<organism evidence="11 12">
    <name type="scientific">Kluyveromyces marxianus</name>
    <name type="common">Yeast</name>
    <name type="synonym">Candida kefyr</name>
    <dbReference type="NCBI Taxonomy" id="4911"/>
    <lineage>
        <taxon>Eukaryota</taxon>
        <taxon>Fungi</taxon>
        <taxon>Dikarya</taxon>
        <taxon>Ascomycota</taxon>
        <taxon>Saccharomycotina</taxon>
        <taxon>Saccharomycetes</taxon>
        <taxon>Saccharomycetales</taxon>
        <taxon>Saccharomycetaceae</taxon>
        <taxon>Kluyveromyces</taxon>
    </lineage>
</organism>
<accession>A0ABX6EYD8</accession>
<protein>
    <recommendedName>
        <fullName evidence="8">Dolichyl-diphosphooligosaccharide--protein glycosyltransferase subunit WBP1</fullName>
        <shortName evidence="8">Oligosaccharyl transferase subunit WBP1</shortName>
    </recommendedName>
</protein>
<evidence type="ECO:0000259" key="10">
    <source>
        <dbReference type="Pfam" id="PF23358"/>
    </source>
</evidence>
<feature type="transmembrane region" description="Helical" evidence="8">
    <location>
        <begin position="397"/>
        <end position="419"/>
    </location>
</feature>
<evidence type="ECO:0000256" key="6">
    <source>
        <dbReference type="ARBA" id="ARBA00022989"/>
    </source>
</evidence>
<evidence type="ECO:0000256" key="1">
    <source>
        <dbReference type="ARBA" id="ARBA00004479"/>
    </source>
</evidence>
<dbReference type="Proteomes" id="UP000422736">
    <property type="component" value="Chromosome 5"/>
</dbReference>
<comment type="function">
    <text evidence="8">Subunit of the oligosaccharyl transferase (OST) complex that catalyzes the initial transfer of a defined glycan (Glc(3)Man(9)GlcNAc(2) in eukaryotes) from the lipid carrier dolichol-pyrophosphate to an asparagine residue within an Asn-X-Ser/Thr consensus motif in nascent polypeptide chains, the first step in protein N-glycosylation. N-glycosylation occurs cotranslationally and the complex associates with the Sec61 complex at the channel-forming translocon complex that mediates protein translocation across the endoplasmic reticulum (ER).</text>
</comment>
<dbReference type="Pfam" id="PF23358">
    <property type="entry name" value="OST48_MD"/>
    <property type="match status" value="1"/>
</dbReference>
<dbReference type="InterPro" id="IPR055457">
    <property type="entry name" value="OST48_N"/>
</dbReference>
<comment type="pathway">
    <text evidence="2 8">Protein modification; protein glycosylation.</text>
</comment>
<evidence type="ECO:0000256" key="5">
    <source>
        <dbReference type="ARBA" id="ARBA00022824"/>
    </source>
</evidence>
<keyword evidence="4 8" id="KW-0812">Transmembrane</keyword>
<evidence type="ECO:0000256" key="8">
    <source>
        <dbReference type="RuleBase" id="RU361142"/>
    </source>
</evidence>
<dbReference type="InterPro" id="IPR005013">
    <property type="entry name" value="DDOST_48_kDa_subunit"/>
</dbReference>
<evidence type="ECO:0000256" key="2">
    <source>
        <dbReference type="ARBA" id="ARBA00004922"/>
    </source>
</evidence>
<evidence type="ECO:0000259" key="9">
    <source>
        <dbReference type="Pfam" id="PF03345"/>
    </source>
</evidence>
<keyword evidence="7 8" id="KW-0472">Membrane</keyword>
<feature type="chain" id="PRO_5045004263" description="Dolichyl-diphosphooligosaccharide--protein glycosyltransferase subunit WBP1" evidence="8">
    <location>
        <begin position="22"/>
        <end position="434"/>
    </location>
</feature>
<dbReference type="InterPro" id="IPR055459">
    <property type="entry name" value="OST48_MD"/>
</dbReference>
<feature type="domain" description="OST48 N-terminal" evidence="9">
    <location>
        <begin position="28"/>
        <end position="262"/>
    </location>
</feature>
<dbReference type="PANTHER" id="PTHR10830">
    <property type="entry name" value="DOLICHYL-DIPHOSPHOOLIGOSACCHARIDE--PROTEIN GLYCOSYLTRANSFERASE 48 KDA SUBUNIT"/>
    <property type="match status" value="1"/>
</dbReference>
<evidence type="ECO:0000256" key="4">
    <source>
        <dbReference type="ARBA" id="ARBA00022692"/>
    </source>
</evidence>